<proteinExistence type="predicted"/>
<feature type="domain" description="Endonuclease GajA/Old nuclease/RecF-like AAA" evidence="1">
    <location>
        <begin position="1"/>
        <end position="370"/>
    </location>
</feature>
<protein>
    <recommendedName>
        <fullName evidence="1">Endonuclease GajA/Old nuclease/RecF-like AAA domain-containing protein</fullName>
    </recommendedName>
</protein>
<accession>A0A2D2LV41</accession>
<dbReference type="EMBL" id="CP024443">
    <property type="protein sequence ID" value="ATR78897.1"/>
    <property type="molecule type" value="Genomic_DNA"/>
</dbReference>
<evidence type="ECO:0000313" key="3">
    <source>
        <dbReference type="Proteomes" id="UP000229340"/>
    </source>
</evidence>
<dbReference type="Proteomes" id="UP000229340">
    <property type="component" value="Chromosome"/>
</dbReference>
<dbReference type="InterPro" id="IPR027417">
    <property type="entry name" value="P-loop_NTPase"/>
</dbReference>
<name>A0A2D2LV41_FAUOS</name>
<evidence type="ECO:0000313" key="2">
    <source>
        <dbReference type="EMBL" id="ATR78897.1"/>
    </source>
</evidence>
<dbReference type="Pfam" id="PF13175">
    <property type="entry name" value="AAA_15"/>
    <property type="match status" value="1"/>
</dbReference>
<reference evidence="3" key="1">
    <citation type="submission" date="2017-11" db="EMBL/GenBank/DDBJ databases">
        <title>Complete genome sequence of Moraxella osloensis NP7 isolated from human skin.</title>
        <authorList>
            <person name="Lee K."/>
            <person name="Lim J.Y."/>
            <person name="Hwang I."/>
        </authorList>
    </citation>
    <scope>NUCLEOTIDE SEQUENCE [LARGE SCALE GENOMIC DNA]</scope>
    <source>
        <strain evidence="3">NP7</strain>
    </source>
</reference>
<dbReference type="SUPFAM" id="SSF52540">
    <property type="entry name" value="P-loop containing nucleoside triphosphate hydrolases"/>
    <property type="match status" value="1"/>
</dbReference>
<dbReference type="InterPro" id="IPR041685">
    <property type="entry name" value="AAA_GajA/Old/RecF-like"/>
</dbReference>
<organism evidence="2 3">
    <name type="scientific">Faucicola osloensis</name>
    <name type="common">Moraxella osloensis</name>
    <dbReference type="NCBI Taxonomy" id="34062"/>
    <lineage>
        <taxon>Bacteria</taxon>
        <taxon>Pseudomonadati</taxon>
        <taxon>Pseudomonadota</taxon>
        <taxon>Gammaproteobacteria</taxon>
        <taxon>Moraxellales</taxon>
        <taxon>Moraxellaceae</taxon>
        <taxon>Faucicola</taxon>
    </lineage>
</organism>
<dbReference type="PANTHER" id="PTHR43581:SF4">
    <property type="entry name" value="ATP_GTP PHOSPHATASE"/>
    <property type="match status" value="1"/>
</dbReference>
<sequence length="608" mass="70481">MQIQSIKIKNYRGIKEAEVKFGSFNSIIGKNDTGKTSILAAIASFFDMKNYPITVNDFNDSKLPIEIELELYEDALREKLMECFKSKVKKDAGLEDYVESFIHSNNLKYRKTINYGQNKFDEESILCTDFEREDLRSLYLKSDDGINQILEAYNISVPVKGKGRNSKFEKIGEIKKKFINEKLINFWVNDEYKIRGMLPGVEFFKADYGLEADTKFKSQSVTEIVSYFEKELNQEASKLKAIESEIFDEMQNEALAIKDFMKDYAANLEAIEIKPSLSWKDIVKSVDVSFKFDNDEKMIPMTHKGAGYRRIFMVARFRYLAEKYHKNNIIYLIEEPETFLHPAAQYDLIEAFKELSESNQIFITTHSPVFTGSTSLDSVILCTKTSQSNYEYKNELNEETFLQKVIGELGIKPSYNLMDEHEKIVFVESHNDAKFYDCICKTLGLGNLLKNPKILVLPFGGGEDIDSFLNIDYFSNSNRKLVLIIDCDLQNGEDKKIKQTARVESFISRKDRATGYVLKKSCIENYYHPKAFERFLSTLGVTGHTFNFFDENTNVKQFIKTFIESNDLKGLPLKHKNNFEIFQMTTAEEWHEVLEQELVQFLKEILEI</sequence>
<evidence type="ECO:0000259" key="1">
    <source>
        <dbReference type="Pfam" id="PF13175"/>
    </source>
</evidence>
<gene>
    <name evidence="2" type="ORF">NP7_06280</name>
</gene>
<dbReference type="Gene3D" id="3.40.50.300">
    <property type="entry name" value="P-loop containing nucleotide triphosphate hydrolases"/>
    <property type="match status" value="1"/>
</dbReference>
<dbReference type="RefSeq" id="WP_100270144.1">
    <property type="nucleotide sequence ID" value="NZ_CP024443.1"/>
</dbReference>
<dbReference type="InterPro" id="IPR051396">
    <property type="entry name" value="Bact_Antivir_Def_Nuclease"/>
</dbReference>
<dbReference type="AlphaFoldDB" id="A0A2D2LV41"/>
<dbReference type="PANTHER" id="PTHR43581">
    <property type="entry name" value="ATP/GTP PHOSPHATASE"/>
    <property type="match status" value="1"/>
</dbReference>